<sequence length="408" mass="43411">MKPLEGIRVVDMGLWVAGPATGGILADWGADVLKLEMPGGDPMRRLFGALSGSKESRCPPFDLYNRGKKSIALDVNHPEGAELARKLIADADVFVSNMRPQFLQRVGLDPATLLSRHPRLVYASLTAYGLTGPDRDAPGFDMAAFSGRSGIAERATPTGGTPPTLPGGMGDNITAITLTAGIMAALFHRERTGQGQLVSTSLLRAGVYSIGMDVATRIGLGRIAAPPARTKPVNPLMNLYCAGDGKWFWLVGAESERHWPRVVEALGAPELRHDERYASPRERRRHATELVAAIDAITAHRPRAEWAAIFARHDVWWAPINSVDELLEDPQALACGAFVRVPGVAGGFNDEDLNGVATPVDFGAAQTGPAGPPPAVGAHTDDVLSRLGLNAADIARLRDAGVLPSLDE</sequence>
<keyword evidence="2" id="KW-1185">Reference proteome</keyword>
<dbReference type="Proteomes" id="UP000318405">
    <property type="component" value="Unassembled WGS sequence"/>
</dbReference>
<name>A0A556AGL7_9BURK</name>
<dbReference type="Pfam" id="PF02515">
    <property type="entry name" value="CoA_transf_3"/>
    <property type="match status" value="1"/>
</dbReference>
<dbReference type="GO" id="GO:0016740">
    <property type="term" value="F:transferase activity"/>
    <property type="evidence" value="ECO:0007669"/>
    <property type="project" value="UniProtKB-KW"/>
</dbReference>
<dbReference type="Gene3D" id="3.30.1540.10">
    <property type="entry name" value="formyl-coa transferase, domain 3"/>
    <property type="match status" value="1"/>
</dbReference>
<dbReference type="InterPro" id="IPR044855">
    <property type="entry name" value="CoA-Trfase_III_dom3_sf"/>
</dbReference>
<comment type="caution">
    <text evidence="1">The sequence shown here is derived from an EMBL/GenBank/DDBJ whole genome shotgun (WGS) entry which is preliminary data.</text>
</comment>
<organism evidence="1 2">
    <name type="scientific">Verticiella sediminum</name>
    <dbReference type="NCBI Taxonomy" id="1247510"/>
    <lineage>
        <taxon>Bacteria</taxon>
        <taxon>Pseudomonadati</taxon>
        <taxon>Pseudomonadota</taxon>
        <taxon>Betaproteobacteria</taxon>
        <taxon>Burkholderiales</taxon>
        <taxon>Alcaligenaceae</taxon>
        <taxon>Verticiella</taxon>
    </lineage>
</organism>
<dbReference type="OrthoDB" id="9058532at2"/>
<dbReference type="Gene3D" id="3.40.50.10540">
    <property type="entry name" value="Crotonobetainyl-coa:carnitine coa-transferase, domain 1"/>
    <property type="match status" value="1"/>
</dbReference>
<dbReference type="PANTHER" id="PTHR48228:SF2">
    <property type="entry name" value="E-CINNAMOYL-COA:R-PHENYLLACTATE COA TRANSFERASE LARGE SUBUNIT"/>
    <property type="match status" value="1"/>
</dbReference>
<dbReference type="EMBL" id="VLTJ01000031">
    <property type="protein sequence ID" value="TSH92025.1"/>
    <property type="molecule type" value="Genomic_DNA"/>
</dbReference>
<evidence type="ECO:0000313" key="2">
    <source>
        <dbReference type="Proteomes" id="UP000318405"/>
    </source>
</evidence>
<gene>
    <name evidence="1" type="ORF">FOZ76_17470</name>
</gene>
<keyword evidence="1" id="KW-0808">Transferase</keyword>
<dbReference type="SUPFAM" id="SSF89796">
    <property type="entry name" value="CoA-transferase family III (CaiB/BaiF)"/>
    <property type="match status" value="1"/>
</dbReference>
<protein>
    <submittedName>
        <fullName evidence="1">CoA transferase</fullName>
    </submittedName>
</protein>
<dbReference type="InterPro" id="IPR023606">
    <property type="entry name" value="CoA-Trfase_III_dom_1_sf"/>
</dbReference>
<dbReference type="AlphaFoldDB" id="A0A556AGL7"/>
<evidence type="ECO:0000313" key="1">
    <source>
        <dbReference type="EMBL" id="TSH92025.1"/>
    </source>
</evidence>
<dbReference type="PANTHER" id="PTHR48228">
    <property type="entry name" value="SUCCINYL-COA--D-CITRAMALATE COA-TRANSFERASE"/>
    <property type="match status" value="1"/>
</dbReference>
<dbReference type="InterPro" id="IPR003673">
    <property type="entry name" value="CoA-Trfase_fam_III"/>
</dbReference>
<dbReference type="RefSeq" id="WP_143949575.1">
    <property type="nucleotide sequence ID" value="NZ_BAABMB010000001.1"/>
</dbReference>
<dbReference type="InterPro" id="IPR050509">
    <property type="entry name" value="CoA-transferase_III"/>
</dbReference>
<accession>A0A556AGL7</accession>
<proteinExistence type="predicted"/>
<reference evidence="1 2" key="1">
    <citation type="submission" date="2019-07" db="EMBL/GenBank/DDBJ databases">
        <title>Qingshengfaniella alkalisoli gen. nov., sp. nov., isolated from saline soil.</title>
        <authorList>
            <person name="Xu L."/>
            <person name="Huang X.-X."/>
            <person name="Sun J.-Q."/>
        </authorList>
    </citation>
    <scope>NUCLEOTIDE SEQUENCE [LARGE SCALE GENOMIC DNA]</scope>
    <source>
        <strain evidence="1 2">DSM 27279</strain>
    </source>
</reference>